<organism evidence="1 2">
    <name type="scientific">Aquimarina algicola</name>
    <dbReference type="NCBI Taxonomy" id="2589995"/>
    <lineage>
        <taxon>Bacteria</taxon>
        <taxon>Pseudomonadati</taxon>
        <taxon>Bacteroidota</taxon>
        <taxon>Flavobacteriia</taxon>
        <taxon>Flavobacteriales</taxon>
        <taxon>Flavobacteriaceae</taxon>
        <taxon>Aquimarina</taxon>
    </lineage>
</organism>
<keyword evidence="2" id="KW-1185">Reference proteome</keyword>
<dbReference type="Gene3D" id="3.10.450.50">
    <property type="match status" value="1"/>
</dbReference>
<evidence type="ECO:0000313" key="2">
    <source>
        <dbReference type="Proteomes" id="UP000315540"/>
    </source>
</evidence>
<accession>A0A504JDS2</accession>
<proteinExistence type="predicted"/>
<evidence type="ECO:0008006" key="3">
    <source>
        <dbReference type="Google" id="ProtNLM"/>
    </source>
</evidence>
<evidence type="ECO:0000313" key="1">
    <source>
        <dbReference type="EMBL" id="TPN85858.1"/>
    </source>
</evidence>
<dbReference type="Proteomes" id="UP000315540">
    <property type="component" value="Unassembled WGS sequence"/>
</dbReference>
<reference evidence="1 2" key="1">
    <citation type="submission" date="2019-06" db="EMBL/GenBank/DDBJ databases">
        <authorList>
            <person name="Meng X."/>
        </authorList>
    </citation>
    <scope>NUCLEOTIDE SEQUENCE [LARGE SCALE GENOMIC DNA]</scope>
    <source>
        <strain evidence="1 2">M625</strain>
    </source>
</reference>
<protein>
    <recommendedName>
        <fullName evidence="3">DUF3828 domain-containing protein</fullName>
    </recommendedName>
</protein>
<sequence length="274" mass="32298">MNIYFKLLIVHFFAFFIISCKGNQKNDNGFSDSTSIVKEEIKGQLSKTDQIDFIKSFYTKYLRDLNEHTNTCVLREYLSEELIKVLNKLDYNAIIDAQDYDKFDLNTLKVSKTKNTDIYRVSFINMSKEVLTDVKIVSRGNSFIITELTNDQYTIPTDFNESTSINEDEFTYYLFKYRTKPENPRTALIYRIEYIDNDIVVINMDSHNDSFEYELLQKKSQNDVELYYKKNTGIKEYTGDISKPLMRIYKKGDDFYAISPLIEDGKEVKLKEEE</sequence>
<name>A0A504JDS2_9FLAO</name>
<dbReference type="RefSeq" id="WP_140592837.1">
    <property type="nucleotide sequence ID" value="NZ_VFWZ01000003.1"/>
</dbReference>
<gene>
    <name evidence="1" type="ORF">FHK87_11275</name>
</gene>
<comment type="caution">
    <text evidence="1">The sequence shown here is derived from an EMBL/GenBank/DDBJ whole genome shotgun (WGS) entry which is preliminary data.</text>
</comment>
<dbReference type="EMBL" id="VFWZ01000003">
    <property type="protein sequence ID" value="TPN85858.1"/>
    <property type="molecule type" value="Genomic_DNA"/>
</dbReference>
<dbReference type="OrthoDB" id="1158356at2"/>
<dbReference type="PROSITE" id="PS51257">
    <property type="entry name" value="PROKAR_LIPOPROTEIN"/>
    <property type="match status" value="1"/>
</dbReference>
<dbReference type="AlphaFoldDB" id="A0A504JDS2"/>